<keyword evidence="3" id="KW-1185">Reference proteome</keyword>
<evidence type="ECO:0000256" key="1">
    <source>
        <dbReference type="SAM" id="MobiDB-lite"/>
    </source>
</evidence>
<dbReference type="AlphaFoldDB" id="A0AAV7T2B0"/>
<feature type="compositionally biased region" description="Basic residues" evidence="1">
    <location>
        <begin position="83"/>
        <end position="98"/>
    </location>
</feature>
<comment type="caution">
    <text evidence="2">The sequence shown here is derived from an EMBL/GenBank/DDBJ whole genome shotgun (WGS) entry which is preliminary data.</text>
</comment>
<evidence type="ECO:0000313" key="3">
    <source>
        <dbReference type="Proteomes" id="UP001066276"/>
    </source>
</evidence>
<proteinExistence type="predicted"/>
<feature type="compositionally biased region" description="Polar residues" evidence="1">
    <location>
        <begin position="71"/>
        <end position="82"/>
    </location>
</feature>
<feature type="compositionally biased region" description="Low complexity" evidence="1">
    <location>
        <begin position="154"/>
        <end position="165"/>
    </location>
</feature>
<feature type="compositionally biased region" description="Basic residues" evidence="1">
    <location>
        <begin position="240"/>
        <end position="251"/>
    </location>
</feature>
<feature type="compositionally biased region" description="Low complexity" evidence="1">
    <location>
        <begin position="205"/>
        <end position="214"/>
    </location>
</feature>
<evidence type="ECO:0000313" key="2">
    <source>
        <dbReference type="EMBL" id="KAJ1170695.1"/>
    </source>
</evidence>
<feature type="region of interest" description="Disordered" evidence="1">
    <location>
        <begin position="1"/>
        <end position="41"/>
    </location>
</feature>
<protein>
    <submittedName>
        <fullName evidence="2">Uncharacterized protein</fullName>
    </submittedName>
</protein>
<sequence length="324" mass="35024">MDPQQAKDQPTTLRGFNSHWSKRTHRQPHSSRGKCPTAATPAVVFSSAREVIQLPPQLSPSAKNKEEKKSSVASNRATMGSTSRKRYCHPRAQTKKPPPRPDPTGDKRLHHPLLAQQGPPWPDPASDNGLQAPPAGAHHLKFQSESTPHKAIKGGPPAAQGVPPACNAQGPRHRKGSTARWPPPATSKSDLHHRWSATSKAGRPLTRAAQLQAAARREATVLRQVQPGPTASRGAPARQVRQRPPKQHRLSPRCSGGAGEPLLCPHSSPRQLVRVERAAPQARRRRGLRHSAGSQGNETANSRTGESPVQSQRPPAGGGHLQRR</sequence>
<dbReference type="Proteomes" id="UP001066276">
    <property type="component" value="Chromosome 4_1"/>
</dbReference>
<name>A0AAV7T2B0_PLEWA</name>
<feature type="compositionally biased region" description="Polar residues" evidence="1">
    <location>
        <begin position="292"/>
        <end position="313"/>
    </location>
</feature>
<reference evidence="2" key="1">
    <citation type="journal article" date="2022" name="bioRxiv">
        <title>Sequencing and chromosome-scale assembly of the giantPleurodeles waltlgenome.</title>
        <authorList>
            <person name="Brown T."/>
            <person name="Elewa A."/>
            <person name="Iarovenko S."/>
            <person name="Subramanian E."/>
            <person name="Araus A.J."/>
            <person name="Petzold A."/>
            <person name="Susuki M."/>
            <person name="Suzuki K.-i.T."/>
            <person name="Hayashi T."/>
            <person name="Toyoda A."/>
            <person name="Oliveira C."/>
            <person name="Osipova E."/>
            <person name="Leigh N.D."/>
            <person name="Simon A."/>
            <person name="Yun M.H."/>
        </authorList>
    </citation>
    <scope>NUCLEOTIDE SEQUENCE</scope>
    <source>
        <strain evidence="2">20211129_DDA</strain>
        <tissue evidence="2">Liver</tissue>
    </source>
</reference>
<feature type="compositionally biased region" description="Basic residues" evidence="1">
    <location>
        <begin position="20"/>
        <end position="32"/>
    </location>
</feature>
<feature type="region of interest" description="Disordered" evidence="1">
    <location>
        <begin position="54"/>
        <end position="324"/>
    </location>
</feature>
<feature type="compositionally biased region" description="Polar residues" evidence="1">
    <location>
        <begin position="1"/>
        <end position="19"/>
    </location>
</feature>
<organism evidence="2 3">
    <name type="scientific">Pleurodeles waltl</name>
    <name type="common">Iberian ribbed newt</name>
    <dbReference type="NCBI Taxonomy" id="8319"/>
    <lineage>
        <taxon>Eukaryota</taxon>
        <taxon>Metazoa</taxon>
        <taxon>Chordata</taxon>
        <taxon>Craniata</taxon>
        <taxon>Vertebrata</taxon>
        <taxon>Euteleostomi</taxon>
        <taxon>Amphibia</taxon>
        <taxon>Batrachia</taxon>
        <taxon>Caudata</taxon>
        <taxon>Salamandroidea</taxon>
        <taxon>Salamandridae</taxon>
        <taxon>Pleurodelinae</taxon>
        <taxon>Pleurodeles</taxon>
    </lineage>
</organism>
<dbReference type="EMBL" id="JANPWB010000007">
    <property type="protein sequence ID" value="KAJ1170695.1"/>
    <property type="molecule type" value="Genomic_DNA"/>
</dbReference>
<gene>
    <name evidence="2" type="ORF">NDU88_002568</name>
</gene>
<accession>A0AAV7T2B0</accession>